<evidence type="ECO:0000256" key="1">
    <source>
        <dbReference type="ARBA" id="ARBA00006285"/>
    </source>
</evidence>
<dbReference type="InterPro" id="IPR017853">
    <property type="entry name" value="GH"/>
</dbReference>
<gene>
    <name evidence="8" type="ORF">J2S57_005579</name>
</gene>
<keyword evidence="5" id="KW-0732">Signal</keyword>
<dbReference type="SUPFAM" id="SSF51445">
    <property type="entry name" value="(Trans)glycosidases"/>
    <property type="match status" value="1"/>
</dbReference>
<dbReference type="InterPro" id="IPR052764">
    <property type="entry name" value="GH20_Enzymes"/>
</dbReference>
<dbReference type="Gene3D" id="3.20.20.80">
    <property type="entry name" value="Glycosidases"/>
    <property type="match status" value="1"/>
</dbReference>
<dbReference type="SUPFAM" id="SSF55545">
    <property type="entry name" value="beta-N-acetylhexosaminidase-like domain"/>
    <property type="match status" value="1"/>
</dbReference>
<evidence type="ECO:0000259" key="6">
    <source>
        <dbReference type="Pfam" id="PF00728"/>
    </source>
</evidence>
<accession>A0ABT9PCC9</accession>
<comment type="similarity">
    <text evidence="1">Belongs to the glycosyl hydrolase 20 family.</text>
</comment>
<dbReference type="EMBL" id="JAUSQZ010000001">
    <property type="protein sequence ID" value="MDP9829830.1"/>
    <property type="molecule type" value="Genomic_DNA"/>
</dbReference>
<feature type="signal peptide" evidence="5">
    <location>
        <begin position="1"/>
        <end position="28"/>
    </location>
</feature>
<dbReference type="InterPro" id="IPR025705">
    <property type="entry name" value="Beta_hexosaminidase_sua/sub"/>
</dbReference>
<feature type="domain" description="Glycoside hydrolase family 20 catalytic" evidence="6">
    <location>
        <begin position="222"/>
        <end position="498"/>
    </location>
</feature>
<evidence type="ECO:0000256" key="3">
    <source>
        <dbReference type="ARBA" id="ARBA00023295"/>
    </source>
</evidence>
<dbReference type="Gene3D" id="3.30.379.10">
    <property type="entry name" value="Chitobiase/beta-hexosaminidase domain 2-like"/>
    <property type="match status" value="1"/>
</dbReference>
<evidence type="ECO:0000256" key="2">
    <source>
        <dbReference type="ARBA" id="ARBA00022801"/>
    </source>
</evidence>
<dbReference type="PANTHER" id="PTHR43678">
    <property type="entry name" value="PUTATIVE (AFU_ORTHOLOGUE AFUA_2G00640)-RELATED"/>
    <property type="match status" value="1"/>
</dbReference>
<proteinExistence type="inferred from homology"/>
<evidence type="ECO:0000256" key="4">
    <source>
        <dbReference type="SAM" id="MobiDB-lite"/>
    </source>
</evidence>
<keyword evidence="3 8" id="KW-0326">Glycosidase</keyword>
<keyword evidence="2 8" id="KW-0378">Hydrolase</keyword>
<dbReference type="Proteomes" id="UP001235712">
    <property type="component" value="Unassembled WGS sequence"/>
</dbReference>
<dbReference type="InterPro" id="IPR015883">
    <property type="entry name" value="Glyco_hydro_20_cat"/>
</dbReference>
<reference evidence="8 9" key="1">
    <citation type="submission" date="2023-07" db="EMBL/GenBank/DDBJ databases">
        <title>Sequencing the genomes of 1000 actinobacteria strains.</title>
        <authorList>
            <person name="Klenk H.-P."/>
        </authorList>
    </citation>
    <scope>NUCLEOTIDE SEQUENCE [LARGE SCALE GENOMIC DNA]</scope>
    <source>
        <strain evidence="8 9">DSM 44388</strain>
    </source>
</reference>
<feature type="chain" id="PRO_5045490555" evidence="5">
    <location>
        <begin position="29"/>
        <end position="654"/>
    </location>
</feature>
<dbReference type="Pfam" id="PF00728">
    <property type="entry name" value="Glyco_hydro_20"/>
    <property type="match status" value="1"/>
</dbReference>
<dbReference type="InterPro" id="IPR029018">
    <property type="entry name" value="Hex-like_dom2"/>
</dbReference>
<dbReference type="PANTHER" id="PTHR43678:SF1">
    <property type="entry name" value="BETA-N-ACETYLHEXOSAMINIDASE"/>
    <property type="match status" value="1"/>
</dbReference>
<comment type="caution">
    <text evidence="8">The sequence shown here is derived from an EMBL/GenBank/DDBJ whole genome shotgun (WGS) entry which is preliminary data.</text>
</comment>
<dbReference type="CDD" id="cd23386">
    <property type="entry name" value="beta-trefoil_Ricin_LNBase"/>
    <property type="match status" value="1"/>
</dbReference>
<protein>
    <submittedName>
        <fullName evidence="8">Hexosaminidase</fullName>
        <ecNumber evidence="8">3.2.1.52</ecNumber>
    </submittedName>
</protein>
<dbReference type="Pfam" id="PF02838">
    <property type="entry name" value="Glyco_hydro_20b"/>
    <property type="match status" value="1"/>
</dbReference>
<evidence type="ECO:0000256" key="5">
    <source>
        <dbReference type="SAM" id="SignalP"/>
    </source>
</evidence>
<feature type="region of interest" description="Disordered" evidence="4">
    <location>
        <begin position="29"/>
        <end position="51"/>
    </location>
</feature>
<dbReference type="GO" id="GO:0004563">
    <property type="term" value="F:beta-N-acetylhexosaminidase activity"/>
    <property type="evidence" value="ECO:0007669"/>
    <property type="project" value="UniProtKB-EC"/>
</dbReference>
<dbReference type="PRINTS" id="PR00738">
    <property type="entry name" value="GLHYDRLASE20"/>
</dbReference>
<keyword evidence="9" id="KW-1185">Reference proteome</keyword>
<sequence>MGLSTLRASLLGAAVAVVVGLTGLPGAAAQSSPATTLSSTPSSSVSSTVPGTVPALTDWKPAAGQYNWTTTSRIVTDRASAPVARRLAADLKDRLGRKVTVTTGGRARTGDVVLSLDRRSAKTLGDEGYRLDVGATVEIEGATGTGTFYGTRSLVQLLTRSRSIPRGSSTDVPAYRERGVGVCACQIQVSTEWFERLMTDMSYLKLNQLWIETKVESDAYPEANFWAYYTKAEARQLQKWADDNHIQLVLEVNSPGHMSPWLANYPQLQLTNAAGVKQPDRLDITRPEALEFVTTLADEYAEVFDDTYWHMGADEYMLGSAFDQYPQFQAYLDAHPEQYGTDAVPEDVYVDFINAVAAHLRERGRTLRVWNDGIPLNATHELDRDIVVEYWDGRTSMVQAQEIVRRGYDLQNASYSLYLIRNGGSNPINEESLWNQGWTPRQFDGTDPTPIQDVPGGGSVRGAKITAWPDYSTTQTENSVEQDLFAATRFIAESTWASKHVVASYAEFAALSADLGRAPAYENVDFRPLRDGSYRMKVRSGAVGVQGTTLTTGARGETFTLKATDDGYYRLSTSAGSCVRMQGGKLWLGSPLDDRLPLSVVATCQGDNLEKWQIKPVPGGYRLINAITQMPVTVLDGVLVQRPADRAAPAVFTF</sequence>
<dbReference type="Gene3D" id="2.80.10.50">
    <property type="match status" value="1"/>
</dbReference>
<name>A0ABT9PCC9_9ACTN</name>
<organism evidence="8 9">
    <name type="scientific">Kineosporia succinea</name>
    <dbReference type="NCBI Taxonomy" id="84632"/>
    <lineage>
        <taxon>Bacteria</taxon>
        <taxon>Bacillati</taxon>
        <taxon>Actinomycetota</taxon>
        <taxon>Actinomycetes</taxon>
        <taxon>Kineosporiales</taxon>
        <taxon>Kineosporiaceae</taxon>
        <taxon>Kineosporia</taxon>
    </lineage>
</organism>
<dbReference type="EC" id="3.2.1.52" evidence="8"/>
<evidence type="ECO:0000313" key="8">
    <source>
        <dbReference type="EMBL" id="MDP9829830.1"/>
    </source>
</evidence>
<feature type="domain" description="Beta-hexosaminidase bacterial type N-terminal" evidence="7">
    <location>
        <begin position="50"/>
        <end position="171"/>
    </location>
</feature>
<dbReference type="InterPro" id="IPR015882">
    <property type="entry name" value="HEX_bac_N"/>
</dbReference>
<evidence type="ECO:0000259" key="7">
    <source>
        <dbReference type="Pfam" id="PF02838"/>
    </source>
</evidence>
<dbReference type="RefSeq" id="WP_307248399.1">
    <property type="nucleotide sequence ID" value="NZ_JAUSQZ010000001.1"/>
</dbReference>
<evidence type="ECO:0000313" key="9">
    <source>
        <dbReference type="Proteomes" id="UP001235712"/>
    </source>
</evidence>